<name>A0A454CX22_VIBHA</name>
<protein>
    <submittedName>
        <fullName evidence="2">Uncharacterized protein</fullName>
    </submittedName>
</protein>
<dbReference type="STRING" id="669.AL538_09750"/>
<dbReference type="Proteomes" id="UP000008367">
    <property type="component" value="Unassembled WGS sequence"/>
</dbReference>
<keyword evidence="1" id="KW-0472">Membrane</keyword>
<gene>
    <name evidence="2" type="ORF">VCHENC02_3362</name>
</gene>
<dbReference type="EMBL" id="AJSR01001425">
    <property type="protein sequence ID" value="EKM30940.1"/>
    <property type="molecule type" value="Genomic_DNA"/>
</dbReference>
<feature type="transmembrane region" description="Helical" evidence="1">
    <location>
        <begin position="18"/>
        <end position="34"/>
    </location>
</feature>
<feature type="transmembrane region" description="Helical" evidence="1">
    <location>
        <begin position="41"/>
        <end position="57"/>
    </location>
</feature>
<accession>A0A454CX22</accession>
<evidence type="ECO:0000313" key="3">
    <source>
        <dbReference type="Proteomes" id="UP000008367"/>
    </source>
</evidence>
<dbReference type="AlphaFoldDB" id="A0A454CX22"/>
<comment type="caution">
    <text evidence="2">The sequence shown here is derived from an EMBL/GenBank/DDBJ whole genome shotgun (WGS) entry which is preliminary data.</text>
</comment>
<feature type="non-terminal residue" evidence="2">
    <location>
        <position position="1"/>
    </location>
</feature>
<keyword evidence="1" id="KW-0812">Transmembrane</keyword>
<organism evidence="2 3">
    <name type="scientific">Vibrio harveyi</name>
    <name type="common">Beneckea harveyi</name>
    <dbReference type="NCBI Taxonomy" id="669"/>
    <lineage>
        <taxon>Bacteria</taxon>
        <taxon>Pseudomonadati</taxon>
        <taxon>Pseudomonadota</taxon>
        <taxon>Gammaproteobacteria</taxon>
        <taxon>Vibrionales</taxon>
        <taxon>Vibrionaceae</taxon>
        <taxon>Vibrio</taxon>
    </lineage>
</organism>
<keyword evidence="1" id="KW-1133">Transmembrane helix</keyword>
<reference evidence="2 3" key="1">
    <citation type="submission" date="2012-10" db="EMBL/GenBank/DDBJ databases">
        <title>Genome sequence of Vibrio Cholerae HENC-02.</title>
        <authorList>
            <person name="Eppinger M."/>
            <person name="Hasan N.A."/>
            <person name="Sengamalay N."/>
            <person name="Hine E."/>
            <person name="Su Q."/>
            <person name="Daugherty S.C."/>
            <person name="Young S."/>
            <person name="Sadzewicz L."/>
            <person name="Tallon L."/>
            <person name="Cebula T.A."/>
            <person name="Ravel J."/>
            <person name="Colwell R.R."/>
        </authorList>
    </citation>
    <scope>NUCLEOTIDE SEQUENCE [LARGE SCALE GENOMIC DNA]</scope>
    <source>
        <strain evidence="2 3">HENC-02</strain>
    </source>
</reference>
<sequence length="70" mass="7809">QFGNNWQGETMLTALDRLTIYSVLCFISFCALVLRTPGETSLMPLVGMSATIIGIWIEMHKWSGASEQEN</sequence>
<proteinExistence type="predicted"/>
<evidence type="ECO:0000313" key="2">
    <source>
        <dbReference type="EMBL" id="EKM30940.1"/>
    </source>
</evidence>
<evidence type="ECO:0000256" key="1">
    <source>
        <dbReference type="SAM" id="Phobius"/>
    </source>
</evidence>